<feature type="region of interest" description="Disordered" evidence="2">
    <location>
        <begin position="1"/>
        <end position="37"/>
    </location>
</feature>
<dbReference type="InterPro" id="IPR010095">
    <property type="entry name" value="Cas12f1-like_TNB"/>
</dbReference>
<keyword evidence="5" id="KW-1185">Reference proteome</keyword>
<keyword evidence="1" id="KW-0238">DNA-binding</keyword>
<dbReference type="Proteomes" id="UP000003922">
    <property type="component" value="Unassembled WGS sequence"/>
</dbReference>
<feature type="compositionally biased region" description="Basic residues" evidence="2">
    <location>
        <begin position="8"/>
        <end position="22"/>
    </location>
</feature>
<protein>
    <submittedName>
        <fullName evidence="4">Transposase, IS605 OrfB</fullName>
    </submittedName>
</protein>
<reference evidence="4" key="1">
    <citation type="submission" date="2004-02" db="EMBL/GenBank/DDBJ databases">
        <authorList>
            <consortium name="DOE Joint Genome Institute"/>
        </authorList>
    </citation>
    <scope>NUCLEOTIDE SEQUENCE [LARGE SCALE GENOMIC DNA]</scope>
    <source>
        <strain evidence="4">WH 8501</strain>
    </source>
</reference>
<organism evidence="4 5">
    <name type="scientific">Crocosphaera watsonii WH 8501</name>
    <dbReference type="NCBI Taxonomy" id="165597"/>
    <lineage>
        <taxon>Bacteria</taxon>
        <taxon>Bacillati</taxon>
        <taxon>Cyanobacteriota</taxon>
        <taxon>Cyanophyceae</taxon>
        <taxon>Oscillatoriophycideae</taxon>
        <taxon>Chroococcales</taxon>
        <taxon>Aphanothecaceae</taxon>
        <taxon>Crocosphaera</taxon>
    </lineage>
</organism>
<dbReference type="GO" id="GO:0003677">
    <property type="term" value="F:DNA binding"/>
    <property type="evidence" value="ECO:0007669"/>
    <property type="project" value="UniProtKB-KW"/>
</dbReference>
<evidence type="ECO:0000313" key="5">
    <source>
        <dbReference type="Proteomes" id="UP000003922"/>
    </source>
</evidence>
<dbReference type="RefSeq" id="WP_007307388.1">
    <property type="nucleotide sequence ID" value="NZ_AADV02000111.1"/>
</dbReference>
<name>Q4BY67_CROWT</name>
<dbReference type="AlphaFoldDB" id="Q4BY67"/>
<accession>Q4BY67</accession>
<dbReference type="EMBL" id="AADV02000111">
    <property type="protein sequence ID" value="EAM48850.1"/>
    <property type="molecule type" value="Genomic_DNA"/>
</dbReference>
<dbReference type="OrthoDB" id="466512at2"/>
<reference evidence="4" key="2">
    <citation type="submission" date="2005-06" db="EMBL/GenBank/DDBJ databases">
        <title>Sequencing of the draft genome and assembly of Crocosphaera watsonii WH 8501.</title>
        <authorList>
            <consortium name="US DOE Joint Genome Institute (JGI-PGF)"/>
            <person name="Copeland A."/>
            <person name="Lucas S."/>
            <person name="Lapidus A."/>
            <person name="Barry K."/>
            <person name="Detter C."/>
            <person name="Glavina T."/>
            <person name="Hammon N."/>
            <person name="Israni S."/>
            <person name="Pitluck S."/>
            <person name="Richardson P."/>
        </authorList>
    </citation>
    <scope>NUCLEOTIDE SEQUENCE [LARGE SCALE GENOMIC DNA]</scope>
    <source>
        <strain evidence="4">WH 8501</strain>
    </source>
</reference>
<sequence>LAQISQRKANKKKGSKSRRKLAKRESREHQRIARARKDHAYSTAHKLLKTGKKVFFHEKLNLKGLSRKNKPVQDDNGKYLPNGQSAKSGLNKSWSDAAFGQFFSIFNYIAEKAGVAVIEINPAYTSQLLPYRDEFVFTDCSIREYWDEIEQVSVDRDISAAINIKRVGLDEFPTIKRRKGKIVIVDSTTHLTSKAVLSVFRGLEKPAL</sequence>
<evidence type="ECO:0000256" key="2">
    <source>
        <dbReference type="SAM" id="MobiDB-lite"/>
    </source>
</evidence>
<dbReference type="Pfam" id="PF07282">
    <property type="entry name" value="Cas12f1-like_TNB"/>
    <property type="match status" value="1"/>
</dbReference>
<evidence type="ECO:0000313" key="4">
    <source>
        <dbReference type="EMBL" id="EAM48850.1"/>
    </source>
</evidence>
<evidence type="ECO:0000259" key="3">
    <source>
        <dbReference type="Pfam" id="PF07282"/>
    </source>
</evidence>
<gene>
    <name evidence="4" type="ORF">CwatDRAFT_1624</name>
</gene>
<dbReference type="KEGG" id="cwa:CwatDRAFT_1624"/>
<comment type="caution">
    <text evidence="4">The sequence shown here is derived from an EMBL/GenBank/DDBJ whole genome shotgun (WGS) entry which is preliminary data.</text>
</comment>
<reference evidence="4" key="3">
    <citation type="submission" date="2016-12" db="EMBL/GenBank/DDBJ databases">
        <title>Annotation of the draft genome assembly of Crocosphaera watsonii WH 8501.</title>
        <authorList>
            <consortium name="US DOE Joint Genome Institute (JGI-ORNL)"/>
            <person name="Larimer F."/>
            <person name="Land M."/>
        </authorList>
    </citation>
    <scope>NUCLEOTIDE SEQUENCE</scope>
    <source>
        <strain evidence="4">WH 8501</strain>
    </source>
</reference>
<feature type="non-terminal residue" evidence="4">
    <location>
        <position position="1"/>
    </location>
</feature>
<evidence type="ECO:0000256" key="1">
    <source>
        <dbReference type="ARBA" id="ARBA00023125"/>
    </source>
</evidence>
<proteinExistence type="predicted"/>
<feature type="domain" description="Cas12f1-like TNB" evidence="3">
    <location>
        <begin position="99"/>
        <end position="164"/>
    </location>
</feature>